<dbReference type="Pfam" id="PF18807">
    <property type="entry name" value="TTc_toxin_rep"/>
    <property type="match status" value="1"/>
</dbReference>
<dbReference type="EMBL" id="CP132921">
    <property type="protein sequence ID" value="WMW03939.1"/>
    <property type="molecule type" value="Genomic_DNA"/>
</dbReference>
<proteinExistence type="predicted"/>
<reference evidence="1 2" key="1">
    <citation type="submission" date="2023-08" db="EMBL/GenBank/DDBJ databases">
        <title>Complete Genome Sequence of Pseudomonas entomophila TVIN A01.</title>
        <authorList>
            <person name="Shelke T."/>
            <person name="Mahar N.S."/>
            <person name="Gupta I."/>
            <person name="Gupta V."/>
        </authorList>
    </citation>
    <scope>NUCLEOTIDE SEQUENCE [LARGE SCALE GENOMIC DNA]</scope>
    <source>
        <strain evidence="1 2">TVIN-A01</strain>
    </source>
</reference>
<dbReference type="RefSeq" id="WP_011533690.1">
    <property type="nucleotide sequence ID" value="NZ_CP132921.1"/>
</dbReference>
<dbReference type="InterPro" id="IPR050708">
    <property type="entry name" value="T6SS_VgrG/RHS"/>
</dbReference>
<protein>
    <submittedName>
        <fullName evidence="1">RHS repeat domain-containing protein</fullName>
    </submittedName>
</protein>
<evidence type="ECO:0000313" key="2">
    <source>
        <dbReference type="Proteomes" id="UP001183127"/>
    </source>
</evidence>
<dbReference type="NCBIfam" id="TIGR03696">
    <property type="entry name" value="Rhs_assc_core"/>
    <property type="match status" value="1"/>
</dbReference>
<dbReference type="Gene3D" id="2.180.10.10">
    <property type="entry name" value="RHS repeat-associated core"/>
    <property type="match status" value="1"/>
</dbReference>
<keyword evidence="2" id="KW-1185">Reference proteome</keyword>
<organism evidence="1 2">
    <name type="scientific">Pseudomonas entomophila</name>
    <dbReference type="NCBI Taxonomy" id="312306"/>
    <lineage>
        <taxon>Bacteria</taxon>
        <taxon>Pseudomonadati</taxon>
        <taxon>Pseudomonadota</taxon>
        <taxon>Gammaproteobacteria</taxon>
        <taxon>Pseudomonadales</taxon>
        <taxon>Pseudomonadaceae</taxon>
        <taxon>Pseudomonas</taxon>
    </lineage>
</organism>
<dbReference type="GeneID" id="32805661"/>
<dbReference type="PANTHER" id="PTHR32305:SF15">
    <property type="entry name" value="PROTEIN RHSA-RELATED"/>
    <property type="match status" value="1"/>
</dbReference>
<dbReference type="InterPro" id="IPR022385">
    <property type="entry name" value="Rhs_assc_core"/>
</dbReference>
<name>A0ABY9QKM4_9PSED</name>
<gene>
    <name evidence="1" type="ORF">RAH46_16545</name>
</gene>
<dbReference type="Proteomes" id="UP001183127">
    <property type="component" value="Chromosome"/>
</dbReference>
<dbReference type="InterPro" id="IPR041508">
    <property type="entry name" value="TcC-like_repeat"/>
</dbReference>
<accession>A0ABY9QKM4</accession>
<evidence type="ECO:0000313" key="1">
    <source>
        <dbReference type="EMBL" id="WMW03939.1"/>
    </source>
</evidence>
<dbReference type="PANTHER" id="PTHR32305">
    <property type="match status" value="1"/>
</dbReference>
<sequence length="921" mass="101063">MQAMAMDLHANTPTVTVFDNRSQAVREVAFHRHPGTPTVTDTRITRHHYDPRGFLNRSQDPRLFAADLANFTWLADLAGTAVRTQGVDPGISLDLNDIAGRPLLAVSQIAPGPDGDDHRQAVTRTWRHEPPTLPGRLLAITEHTSGEPVRQAERFVYAGTDQAARQRNLAGRCSHHYDTAGLLRTDSLALTGPALASLRRLLKVADDVGLMSDWQGDDASVWETQLVPEGEGHLTVSTLDATGTRLSSIDAAGHGQRVAYDVAGHLRGSWLKVTGTAEQAIVVSLDYAATEEKREEVHSNGVVTHYTREPRTQRLAGIRTERPGAKVLQDLRYTYDPVGNVQGRVDEALAITYWRNQKVEPRNTYEYDSLYQLVSARGREMAGGGKPGPVRLPFHSFDYATYTNYTRLYSYDTAGNLTRIEHQADAGGNSHTTDITVSDRSNRAVTGELASSAADVEALFTAGGQQKQLFPGQHLAWTLRAELLQVKPVTREGEPDDHEGYRYAGDNQRLLKVSAQKTSGGERTQRVVYLPGLELRHTATAGSAVEDLQVICVGQAGRAQVRVLHWVTGKPPEIDNDQLRFSYDDLLGSGALELDGQGEVISQEEYFPFGGTAVFSARSEAEGSYKVLRYSGKERDATGLYYYGYRYYQPWVGRWLSADPGGTLDGLNIFAMLGNNPITFLDSGGLIKTEANEAGHEAEVLPQSPGARPVLSVVKNQSPPSKENPGAAQVVKARSAASANKVSLKLVERQENFDKSRAKEIEMKAVNDAARSVSAEMRAKQALESRNQRWGPDQDKLLEEAAAQHKVQRDQVVDIRKTRAGKVVWLETGNEKSGLQHIHMGHEDNFIKQDIPADEIHIYIMDALESGEVIGLKGTRGVYKLKGHYMSIGVGDNGYVVQANPLSEKDAKKSARKLNAAMGKA</sequence>